<comment type="caution">
    <text evidence="2">The sequence shown here is derived from an EMBL/GenBank/DDBJ whole genome shotgun (WGS) entry which is preliminary data.</text>
</comment>
<evidence type="ECO:0000313" key="3">
    <source>
        <dbReference type="Proteomes" id="UP000235388"/>
    </source>
</evidence>
<dbReference type="Proteomes" id="UP000235388">
    <property type="component" value="Unassembled WGS sequence"/>
</dbReference>
<gene>
    <name evidence="2" type="ORF">PCANC_25787</name>
    <name evidence="1" type="ORF">PCANC_26714</name>
</gene>
<name>A0A2N5U4F0_9BASI</name>
<keyword evidence="3" id="KW-1185">Reference proteome</keyword>
<proteinExistence type="predicted"/>
<dbReference type="AlphaFoldDB" id="A0A2N5U4F0"/>
<protein>
    <submittedName>
        <fullName evidence="2">Uncharacterized protein</fullName>
    </submittedName>
</protein>
<accession>A0A2N5U4F0</accession>
<evidence type="ECO:0000313" key="1">
    <source>
        <dbReference type="EMBL" id="PLW09722.1"/>
    </source>
</evidence>
<dbReference type="EMBL" id="PGCJ01001091">
    <property type="protein sequence ID" value="PLW09722.1"/>
    <property type="molecule type" value="Genomic_DNA"/>
</dbReference>
<reference evidence="2 3" key="1">
    <citation type="submission" date="2017-11" db="EMBL/GenBank/DDBJ databases">
        <title>De novo assembly and phasing of dikaryotic genomes from two isolates of Puccinia coronata f. sp. avenae, the causal agent of oat crown rust.</title>
        <authorList>
            <person name="Miller M.E."/>
            <person name="Zhang Y."/>
            <person name="Omidvar V."/>
            <person name="Sperschneider J."/>
            <person name="Schwessinger B."/>
            <person name="Raley C."/>
            <person name="Palmer J.M."/>
            <person name="Garnica D."/>
            <person name="Upadhyaya N."/>
            <person name="Rathjen J."/>
            <person name="Taylor J.M."/>
            <person name="Park R.F."/>
            <person name="Dodds P.N."/>
            <person name="Hirsch C.D."/>
            <person name="Kianian S.F."/>
            <person name="Figueroa M."/>
        </authorList>
    </citation>
    <scope>NUCLEOTIDE SEQUENCE [LARGE SCALE GENOMIC DNA]</scope>
    <source>
        <strain evidence="2">12NC29</strain>
    </source>
</reference>
<organism evidence="2 3">
    <name type="scientific">Puccinia coronata f. sp. avenae</name>
    <dbReference type="NCBI Taxonomy" id="200324"/>
    <lineage>
        <taxon>Eukaryota</taxon>
        <taxon>Fungi</taxon>
        <taxon>Dikarya</taxon>
        <taxon>Basidiomycota</taxon>
        <taxon>Pucciniomycotina</taxon>
        <taxon>Pucciniomycetes</taxon>
        <taxon>Pucciniales</taxon>
        <taxon>Pucciniaceae</taxon>
        <taxon>Puccinia</taxon>
    </lineage>
</organism>
<evidence type="ECO:0000313" key="2">
    <source>
        <dbReference type="EMBL" id="PLW32633.1"/>
    </source>
</evidence>
<dbReference type="EMBL" id="PGCJ01000318">
    <property type="protein sequence ID" value="PLW32633.1"/>
    <property type="molecule type" value="Genomic_DNA"/>
</dbReference>
<sequence>MSAGGSVSTPSPKTGRNFVKFGNKAEIAKPTDANTPKPFKAVNSHGVIGKDCWITPH</sequence>